<sequence>MNPNCDIHYFAEAGHNALSLLYWTFWPEGSRSLGPIYPIEKLAEISGKTADEVLEAVRSSSAASARCAVCQTSFPLKDREELEQLQFGFNGYQVMCTSCSREVTENAPIIRALHRRGECNLRPIIPIGREETFEQLTSLFPHVFPSVSPAAFLDEETSQSFAMDATGLELFHKARFSFALADEESHVLAVIDHPFKHEQAQWSNNVEYKERLMNHVGVPYYVFPKDRKRFLSTEVPRLLKAAELRMKFGGAGMLEAAAFISQEPPF</sequence>
<name>A0A6P1NW59_9BACT</name>
<evidence type="ECO:0000313" key="2">
    <source>
        <dbReference type="Proteomes" id="UP000464214"/>
    </source>
</evidence>
<dbReference type="RefSeq" id="WP_160691838.1">
    <property type="nucleotide sequence ID" value="NZ_CP047897.1"/>
</dbReference>
<proteinExistence type="predicted"/>
<evidence type="ECO:0000313" key="1">
    <source>
        <dbReference type="EMBL" id="QHL87947.1"/>
    </source>
</evidence>
<reference evidence="1 2" key="1">
    <citation type="submission" date="2020-01" db="EMBL/GenBank/DDBJ databases">
        <authorList>
            <person name="Kim M."/>
        </authorList>
    </citation>
    <scope>NUCLEOTIDE SEQUENCE [LARGE SCALE GENOMIC DNA]</scope>
    <source>
        <strain evidence="1 2">BT10</strain>
    </source>
</reference>
<keyword evidence="2" id="KW-1185">Reference proteome</keyword>
<dbReference type="KEGG" id="nib:GU926_11095"/>
<dbReference type="AlphaFoldDB" id="A0A6P1NW59"/>
<dbReference type="EMBL" id="CP047897">
    <property type="protein sequence ID" value="QHL87947.1"/>
    <property type="molecule type" value="Genomic_DNA"/>
</dbReference>
<dbReference type="Proteomes" id="UP000464214">
    <property type="component" value="Chromosome"/>
</dbReference>
<organism evidence="1 2">
    <name type="scientific">Nibribacter ruber</name>
    <dbReference type="NCBI Taxonomy" id="2698458"/>
    <lineage>
        <taxon>Bacteria</taxon>
        <taxon>Pseudomonadati</taxon>
        <taxon>Bacteroidota</taxon>
        <taxon>Cytophagia</taxon>
        <taxon>Cytophagales</taxon>
        <taxon>Hymenobacteraceae</taxon>
        <taxon>Nibribacter</taxon>
    </lineage>
</organism>
<protein>
    <submittedName>
        <fullName evidence="1">DUF2726 domain-containing protein</fullName>
    </submittedName>
</protein>
<gene>
    <name evidence="1" type="ORF">GU926_11095</name>
</gene>
<accession>A0A6P1NW59</accession>